<evidence type="ECO:0000259" key="1">
    <source>
        <dbReference type="PROSITE" id="PS50076"/>
    </source>
</evidence>
<dbReference type="SUPFAM" id="SSF46565">
    <property type="entry name" value="Chaperone J-domain"/>
    <property type="match status" value="1"/>
</dbReference>
<dbReference type="AlphaFoldDB" id="A0A6A1UQ49"/>
<evidence type="ECO:0000313" key="4">
    <source>
        <dbReference type="Proteomes" id="UP000516437"/>
    </source>
</evidence>
<dbReference type="PANTHER" id="PTHR44137">
    <property type="entry name" value="BNAC03G44070D PROTEIN"/>
    <property type="match status" value="1"/>
</dbReference>
<dbReference type="GO" id="GO:0003677">
    <property type="term" value="F:DNA binding"/>
    <property type="evidence" value="ECO:0007669"/>
    <property type="project" value="UniProtKB-KW"/>
</dbReference>
<dbReference type="PROSITE" id="PS50076">
    <property type="entry name" value="DNAJ_2"/>
    <property type="match status" value="1"/>
</dbReference>
<dbReference type="SMART" id="SM00271">
    <property type="entry name" value="DnaJ"/>
    <property type="match status" value="1"/>
</dbReference>
<dbReference type="OrthoDB" id="10250354at2759"/>
<sequence>MTDDLLDYAKEKFIAGKLKDAFDIASLAKDLDPYFCSVGRCYAAYRIHYVGSKKNRSGHNDPYAILGLKADPSLSVDAITDAFCKLVKLVHPDVLSSPAAKGALRLITSAWEILSDEKSRVAYETRMGLRPRPPKPPTYQRKVAGIKRCAADADGRR</sequence>
<feature type="domain" description="J" evidence="1">
    <location>
        <begin position="61"/>
        <end position="127"/>
    </location>
</feature>
<protein>
    <submittedName>
        <fullName evidence="3">Curved DNA-binding protein</fullName>
    </submittedName>
</protein>
<reference evidence="3" key="3">
    <citation type="submission" date="2019-09" db="EMBL/GenBank/DDBJ databases">
        <authorList>
            <person name="Gao Z."/>
        </authorList>
    </citation>
    <scope>NUCLEOTIDE SEQUENCE</scope>
    <source>
        <tissue evidence="3">Leaves</tissue>
    </source>
</reference>
<reference evidence="3 4" key="2">
    <citation type="journal article" date="2019" name="Plant Biotechnol. J.">
        <title>The red bayberry genome and genetic basis of sex determination.</title>
        <authorList>
            <person name="Jia H.M."/>
            <person name="Jia H.J."/>
            <person name="Cai Q.L."/>
            <person name="Wang Y."/>
            <person name="Zhao H.B."/>
            <person name="Yang W.F."/>
            <person name="Wang G.Y."/>
            <person name="Li Y.H."/>
            <person name="Zhan D.L."/>
            <person name="Shen Y.T."/>
            <person name="Niu Q.F."/>
            <person name="Chang L."/>
            <person name="Qiu J."/>
            <person name="Zhao L."/>
            <person name="Xie H.B."/>
            <person name="Fu W.Y."/>
            <person name="Jin J."/>
            <person name="Li X.W."/>
            <person name="Jiao Y."/>
            <person name="Zhou C.C."/>
            <person name="Tu T."/>
            <person name="Chai C.Y."/>
            <person name="Gao J.L."/>
            <person name="Fan L.J."/>
            <person name="van de Weg E."/>
            <person name="Wang J.Y."/>
            <person name="Gao Z.S."/>
        </authorList>
    </citation>
    <scope>NUCLEOTIDE SEQUENCE [LARGE SCALE GENOMIC DNA]</scope>
    <source>
        <tissue evidence="3">Leaves</tissue>
    </source>
</reference>
<organism evidence="3 4">
    <name type="scientific">Morella rubra</name>
    <name type="common">Chinese bayberry</name>
    <dbReference type="NCBI Taxonomy" id="262757"/>
    <lineage>
        <taxon>Eukaryota</taxon>
        <taxon>Viridiplantae</taxon>
        <taxon>Streptophyta</taxon>
        <taxon>Embryophyta</taxon>
        <taxon>Tracheophyta</taxon>
        <taxon>Spermatophyta</taxon>
        <taxon>Magnoliopsida</taxon>
        <taxon>eudicotyledons</taxon>
        <taxon>Gunneridae</taxon>
        <taxon>Pentapetalae</taxon>
        <taxon>rosids</taxon>
        <taxon>fabids</taxon>
        <taxon>Fagales</taxon>
        <taxon>Myricaceae</taxon>
        <taxon>Morella</taxon>
    </lineage>
</organism>
<evidence type="ECO:0000313" key="3">
    <source>
        <dbReference type="EMBL" id="KAB1202286.1"/>
    </source>
</evidence>
<keyword evidence="4" id="KW-1185">Reference proteome</keyword>
<proteinExistence type="predicted"/>
<comment type="caution">
    <text evidence="3">The sequence shown here is derived from an EMBL/GenBank/DDBJ whole genome shotgun (WGS) entry which is preliminary data.</text>
</comment>
<name>A0A6A1UQ49_9ROSI</name>
<gene>
    <name evidence="2" type="ORF">CJ030_MR8G008680</name>
    <name evidence="3" type="ORF">CJ030_MR8G008684</name>
</gene>
<evidence type="ECO:0000313" key="2">
    <source>
        <dbReference type="EMBL" id="KAB1202282.1"/>
    </source>
</evidence>
<dbReference type="PANTHER" id="PTHR44137:SF57">
    <property type="entry name" value="CHAPERONE DNAJ-DOMAIN PROTEIN"/>
    <property type="match status" value="1"/>
</dbReference>
<dbReference type="Proteomes" id="UP000516437">
    <property type="component" value="Chromosome 8"/>
</dbReference>
<reference evidence="3" key="1">
    <citation type="submission" date="2018-07" db="EMBL/GenBank/DDBJ databases">
        <authorList>
            <person name="Gao Z.-S."/>
            <person name="Jia H.-M."/>
            <person name="Jia H.-J."/>
            <person name="Cai Q.-L."/>
            <person name="Wang Y."/>
            <person name="Zhao H.-B."/>
        </authorList>
    </citation>
    <scope>NUCLEOTIDE SEQUENCE</scope>
    <source>
        <tissue evidence="3">Leaves</tissue>
    </source>
</reference>
<dbReference type="InterPro" id="IPR001623">
    <property type="entry name" value="DnaJ_domain"/>
</dbReference>
<dbReference type="EMBL" id="RXIC02000026">
    <property type="protein sequence ID" value="KAB1202282.1"/>
    <property type="molecule type" value="Genomic_DNA"/>
</dbReference>
<dbReference type="EMBL" id="RXIC02000026">
    <property type="protein sequence ID" value="KAB1202286.1"/>
    <property type="molecule type" value="Genomic_DNA"/>
</dbReference>
<dbReference type="CDD" id="cd06257">
    <property type="entry name" value="DnaJ"/>
    <property type="match status" value="1"/>
</dbReference>
<keyword evidence="3" id="KW-0238">DNA-binding</keyword>
<dbReference type="Pfam" id="PF00226">
    <property type="entry name" value="DnaJ"/>
    <property type="match status" value="1"/>
</dbReference>
<dbReference type="InterPro" id="IPR036869">
    <property type="entry name" value="J_dom_sf"/>
</dbReference>
<accession>A0A6A1UQ49</accession>
<dbReference type="Gene3D" id="1.10.287.110">
    <property type="entry name" value="DnaJ domain"/>
    <property type="match status" value="1"/>
</dbReference>